<accession>A0A0C9YB78</accession>
<feature type="non-terminal residue" evidence="1">
    <location>
        <position position="1"/>
    </location>
</feature>
<dbReference type="AlphaFoldDB" id="A0A0C9YB78"/>
<dbReference type="PANTHER" id="PTHR46564">
    <property type="entry name" value="TRANSPOSASE"/>
    <property type="match status" value="1"/>
</dbReference>
<name>A0A0C9YB78_9AGAM</name>
<proteinExistence type="predicted"/>
<dbReference type="OrthoDB" id="2142724at2759"/>
<feature type="non-terminal residue" evidence="1">
    <location>
        <position position="68"/>
    </location>
</feature>
<dbReference type="Gene3D" id="3.30.420.10">
    <property type="entry name" value="Ribonuclease H-like superfamily/Ribonuclease H"/>
    <property type="match status" value="1"/>
</dbReference>
<dbReference type="InterPro" id="IPR036397">
    <property type="entry name" value="RNaseH_sf"/>
</dbReference>
<organism evidence="1 2">
    <name type="scientific">Pisolithus microcarpus 441</name>
    <dbReference type="NCBI Taxonomy" id="765257"/>
    <lineage>
        <taxon>Eukaryota</taxon>
        <taxon>Fungi</taxon>
        <taxon>Dikarya</taxon>
        <taxon>Basidiomycota</taxon>
        <taxon>Agaricomycotina</taxon>
        <taxon>Agaricomycetes</taxon>
        <taxon>Agaricomycetidae</taxon>
        <taxon>Boletales</taxon>
        <taxon>Sclerodermatineae</taxon>
        <taxon>Pisolithaceae</taxon>
        <taxon>Pisolithus</taxon>
    </lineage>
</organism>
<dbReference type="PANTHER" id="PTHR46564:SF1">
    <property type="entry name" value="TRANSPOSASE"/>
    <property type="match status" value="1"/>
</dbReference>
<dbReference type="EMBL" id="KN834261">
    <property type="protein sequence ID" value="KIK11264.1"/>
    <property type="molecule type" value="Genomic_DNA"/>
</dbReference>
<dbReference type="GO" id="GO:0003676">
    <property type="term" value="F:nucleic acid binding"/>
    <property type="evidence" value="ECO:0007669"/>
    <property type="project" value="InterPro"/>
</dbReference>
<reference evidence="1 2" key="1">
    <citation type="submission" date="2014-04" db="EMBL/GenBank/DDBJ databases">
        <authorList>
            <consortium name="DOE Joint Genome Institute"/>
            <person name="Kuo A."/>
            <person name="Kohler A."/>
            <person name="Costa M.D."/>
            <person name="Nagy L.G."/>
            <person name="Floudas D."/>
            <person name="Copeland A."/>
            <person name="Barry K.W."/>
            <person name="Cichocki N."/>
            <person name="Veneault-Fourrey C."/>
            <person name="LaButti K."/>
            <person name="Lindquist E.A."/>
            <person name="Lipzen A."/>
            <person name="Lundell T."/>
            <person name="Morin E."/>
            <person name="Murat C."/>
            <person name="Sun H."/>
            <person name="Tunlid A."/>
            <person name="Henrissat B."/>
            <person name="Grigoriev I.V."/>
            <person name="Hibbett D.S."/>
            <person name="Martin F."/>
            <person name="Nordberg H.P."/>
            <person name="Cantor M.N."/>
            <person name="Hua S.X."/>
        </authorList>
    </citation>
    <scope>NUCLEOTIDE SEQUENCE [LARGE SCALE GENOMIC DNA]</scope>
    <source>
        <strain evidence="1 2">441</strain>
    </source>
</reference>
<sequence>GQQLMVVAAMSCDGIIATHVVEDSLWCHQYLEFIKNSILPKCTAYPGKHSILVMDNARIHHGEEILEL</sequence>
<evidence type="ECO:0008006" key="3">
    <source>
        <dbReference type="Google" id="ProtNLM"/>
    </source>
</evidence>
<dbReference type="Proteomes" id="UP000054018">
    <property type="component" value="Unassembled WGS sequence"/>
</dbReference>
<dbReference type="STRING" id="765257.A0A0C9YB78"/>
<reference evidence="2" key="2">
    <citation type="submission" date="2015-01" db="EMBL/GenBank/DDBJ databases">
        <title>Evolutionary Origins and Diversification of the Mycorrhizal Mutualists.</title>
        <authorList>
            <consortium name="DOE Joint Genome Institute"/>
            <consortium name="Mycorrhizal Genomics Consortium"/>
            <person name="Kohler A."/>
            <person name="Kuo A."/>
            <person name="Nagy L.G."/>
            <person name="Floudas D."/>
            <person name="Copeland A."/>
            <person name="Barry K.W."/>
            <person name="Cichocki N."/>
            <person name="Veneault-Fourrey C."/>
            <person name="LaButti K."/>
            <person name="Lindquist E.A."/>
            <person name="Lipzen A."/>
            <person name="Lundell T."/>
            <person name="Morin E."/>
            <person name="Murat C."/>
            <person name="Riley R."/>
            <person name="Ohm R."/>
            <person name="Sun H."/>
            <person name="Tunlid A."/>
            <person name="Henrissat B."/>
            <person name="Grigoriev I.V."/>
            <person name="Hibbett D.S."/>
            <person name="Martin F."/>
        </authorList>
    </citation>
    <scope>NUCLEOTIDE SEQUENCE [LARGE SCALE GENOMIC DNA]</scope>
    <source>
        <strain evidence="2">441</strain>
    </source>
</reference>
<dbReference type="HOGENOM" id="CLU_188058_1_0_1"/>
<protein>
    <recommendedName>
        <fullName evidence="3">Tc1-like transposase DDE domain-containing protein</fullName>
    </recommendedName>
</protein>
<keyword evidence="2" id="KW-1185">Reference proteome</keyword>
<gene>
    <name evidence="1" type="ORF">PISMIDRAFT_71795</name>
</gene>
<evidence type="ECO:0000313" key="1">
    <source>
        <dbReference type="EMBL" id="KIK11264.1"/>
    </source>
</evidence>
<evidence type="ECO:0000313" key="2">
    <source>
        <dbReference type="Proteomes" id="UP000054018"/>
    </source>
</evidence>